<dbReference type="EMBL" id="SDPP02000001">
    <property type="protein sequence ID" value="KAA1380684.1"/>
    <property type="molecule type" value="Genomic_DNA"/>
</dbReference>
<feature type="domain" description="Gfo/Idh/MocA-like oxidoreductase N-terminal" evidence="2">
    <location>
        <begin position="4"/>
        <end position="113"/>
    </location>
</feature>
<reference evidence="4" key="1">
    <citation type="submission" date="2019-09" db="EMBL/GenBank/DDBJ databases">
        <authorList>
            <person name="Li J."/>
        </authorList>
    </citation>
    <scope>NUCLEOTIDE SEQUENCE [LARGE SCALE GENOMIC DNA]</scope>
    <source>
        <strain evidence="4">NRBC 14897</strain>
    </source>
</reference>
<dbReference type="InterPro" id="IPR000683">
    <property type="entry name" value="Gfo/Idh/MocA-like_OxRdtase_N"/>
</dbReference>
<dbReference type="InterPro" id="IPR050463">
    <property type="entry name" value="Gfo/Idh/MocA_oxidrdct_glycsds"/>
</dbReference>
<name>A0A641ARE9_9ACTN</name>
<dbReference type="InterPro" id="IPR055170">
    <property type="entry name" value="GFO_IDH_MocA-like_dom"/>
</dbReference>
<protein>
    <submittedName>
        <fullName evidence="4">Gfo/Idh/MocA family oxidoreductase</fullName>
    </submittedName>
</protein>
<comment type="caution">
    <text evidence="4">The sequence shown here is derived from an EMBL/GenBank/DDBJ whole genome shotgun (WGS) entry which is preliminary data.</text>
</comment>
<evidence type="ECO:0000313" key="5">
    <source>
        <dbReference type="Proteomes" id="UP001515100"/>
    </source>
</evidence>
<dbReference type="Pfam" id="PF22725">
    <property type="entry name" value="GFO_IDH_MocA_C3"/>
    <property type="match status" value="1"/>
</dbReference>
<dbReference type="RefSeq" id="WP_129181391.1">
    <property type="nucleotide sequence ID" value="NZ_JAGIOG010000001.1"/>
</dbReference>
<dbReference type="Gene3D" id="3.40.50.720">
    <property type="entry name" value="NAD(P)-binding Rossmann-like Domain"/>
    <property type="match status" value="1"/>
</dbReference>
<feature type="domain" description="GFO/IDH/MocA-like oxidoreductase" evidence="3">
    <location>
        <begin position="143"/>
        <end position="235"/>
    </location>
</feature>
<evidence type="ECO:0000313" key="4">
    <source>
        <dbReference type="EMBL" id="KAA1380684.1"/>
    </source>
</evidence>
<dbReference type="PANTHER" id="PTHR43818:SF11">
    <property type="entry name" value="BCDNA.GH03377"/>
    <property type="match status" value="1"/>
</dbReference>
<dbReference type="Pfam" id="PF01408">
    <property type="entry name" value="GFO_IDH_MocA"/>
    <property type="match status" value="1"/>
</dbReference>
<evidence type="ECO:0000256" key="1">
    <source>
        <dbReference type="ARBA" id="ARBA00023002"/>
    </source>
</evidence>
<dbReference type="OrthoDB" id="9815825at2"/>
<dbReference type="GO" id="GO:0016491">
    <property type="term" value="F:oxidoreductase activity"/>
    <property type="evidence" value="ECO:0007669"/>
    <property type="project" value="UniProtKB-KW"/>
</dbReference>
<evidence type="ECO:0000259" key="3">
    <source>
        <dbReference type="Pfam" id="PF22725"/>
    </source>
</evidence>
<dbReference type="AlphaFoldDB" id="A0A641ARE9"/>
<organism evidence="4 5">
    <name type="scientific">Aeromicrobium fastidiosum</name>
    <dbReference type="NCBI Taxonomy" id="52699"/>
    <lineage>
        <taxon>Bacteria</taxon>
        <taxon>Bacillati</taxon>
        <taxon>Actinomycetota</taxon>
        <taxon>Actinomycetes</taxon>
        <taxon>Propionibacteriales</taxon>
        <taxon>Nocardioidaceae</taxon>
        <taxon>Aeromicrobium</taxon>
    </lineage>
</organism>
<dbReference type="SUPFAM" id="SSF55347">
    <property type="entry name" value="Glyceraldehyde-3-phosphate dehydrogenase-like, C-terminal domain"/>
    <property type="match status" value="1"/>
</dbReference>
<dbReference type="Gene3D" id="3.30.360.10">
    <property type="entry name" value="Dihydrodipicolinate Reductase, domain 2"/>
    <property type="match status" value="1"/>
</dbReference>
<accession>A0A641ARE9</accession>
<sequence>MSLGVAIVGFGSAGRQHADALDDHPHAHVTKVLELDPTVDVGGLPRAAAWADLLDDSDVQLVALCTPPGDRAALAIEALSSGRSVLLEKPPAMSMAELTTIDDAARRSGGCAGVMLQHRWRLPNDLDIDAWRRPEVTGVLEVFRYRPGSHYQKAGWRTSVDEALGGITAHLGVHYLDLACTVLGDVLTVDLAPARCAGPGIDTRVSGWLSFASGATLAFTISAESTIRRERLSIVAPDRALTVVDGEVEVDVAGTATRHKPLDVTSLRRAVYSDVAAAVAAGRQPERSGLAGARAVTQVLEHVRDRQVGPA</sequence>
<dbReference type="InterPro" id="IPR036291">
    <property type="entry name" value="NAD(P)-bd_dom_sf"/>
</dbReference>
<proteinExistence type="predicted"/>
<dbReference type="GO" id="GO:0000166">
    <property type="term" value="F:nucleotide binding"/>
    <property type="evidence" value="ECO:0007669"/>
    <property type="project" value="InterPro"/>
</dbReference>
<evidence type="ECO:0000259" key="2">
    <source>
        <dbReference type="Pfam" id="PF01408"/>
    </source>
</evidence>
<gene>
    <name evidence="4" type="ORF">ESP62_005820</name>
</gene>
<keyword evidence="5" id="KW-1185">Reference proteome</keyword>
<dbReference type="Proteomes" id="UP001515100">
    <property type="component" value="Unassembled WGS sequence"/>
</dbReference>
<dbReference type="SUPFAM" id="SSF51735">
    <property type="entry name" value="NAD(P)-binding Rossmann-fold domains"/>
    <property type="match status" value="1"/>
</dbReference>
<keyword evidence="1" id="KW-0560">Oxidoreductase</keyword>
<dbReference type="PANTHER" id="PTHR43818">
    <property type="entry name" value="BCDNA.GH03377"/>
    <property type="match status" value="1"/>
</dbReference>